<dbReference type="EMBL" id="CAJNYU010001239">
    <property type="protein sequence ID" value="CAF3422666.1"/>
    <property type="molecule type" value="Genomic_DNA"/>
</dbReference>
<name>A0A818QKT9_9BILA</name>
<evidence type="ECO:0000313" key="4">
    <source>
        <dbReference type="EMBL" id="CAF3636231.1"/>
    </source>
</evidence>
<dbReference type="Proteomes" id="UP000663862">
    <property type="component" value="Unassembled WGS sequence"/>
</dbReference>
<accession>A0A818QKT9</accession>
<organism evidence="4 10">
    <name type="scientific">Rotaria socialis</name>
    <dbReference type="NCBI Taxonomy" id="392032"/>
    <lineage>
        <taxon>Eukaryota</taxon>
        <taxon>Metazoa</taxon>
        <taxon>Spiralia</taxon>
        <taxon>Gnathifera</taxon>
        <taxon>Rotifera</taxon>
        <taxon>Eurotatoria</taxon>
        <taxon>Bdelloidea</taxon>
        <taxon>Philodinida</taxon>
        <taxon>Philodinidae</taxon>
        <taxon>Rotaria</taxon>
    </lineage>
</organism>
<dbReference type="AlphaFoldDB" id="A0A818QKT9"/>
<evidence type="ECO:0000313" key="3">
    <source>
        <dbReference type="EMBL" id="CAF3422666.1"/>
    </source>
</evidence>
<evidence type="ECO:0000313" key="11">
    <source>
        <dbReference type="Proteomes" id="UP000663873"/>
    </source>
</evidence>
<dbReference type="EMBL" id="CAJNYV010004023">
    <property type="protein sequence ID" value="CAF3636231.1"/>
    <property type="molecule type" value="Genomic_DNA"/>
</dbReference>
<evidence type="ECO:0000313" key="7">
    <source>
        <dbReference type="EMBL" id="CAF4528020.1"/>
    </source>
</evidence>
<dbReference type="OrthoDB" id="5355583at2759"/>
<dbReference type="Proteomes" id="UP000663873">
    <property type="component" value="Unassembled WGS sequence"/>
</dbReference>
<dbReference type="EMBL" id="CAJOBP010005022">
    <property type="protein sequence ID" value="CAF4458125.1"/>
    <property type="molecule type" value="Genomic_DNA"/>
</dbReference>
<keyword evidence="11" id="KW-1185">Reference proteome</keyword>
<dbReference type="EMBL" id="CAJNXB010005026">
    <property type="protein sequence ID" value="CAF3403019.1"/>
    <property type="molecule type" value="Genomic_DNA"/>
</dbReference>
<dbReference type="Proteomes" id="UP000663825">
    <property type="component" value="Unassembled WGS sequence"/>
</dbReference>
<sequence length="237" mass="26946">MADINEYSNQTAKRTVSFSNLSQREAEIILGFKLRDFYDSQTQIEQFITTAAPEQLKNKIFGRLIDCIGSEGFPVATICPMNQSVVKANIGIILQAMVAYSQRTMNHDDLMLKREIEIISKDEQFGGNMEFAVTQMNDIEATRYVLVVETIGDSLGRGLTQMLLTLKSMWDVNNDQKMVHGFLTTAINWQLVTYDGQTWKLSEPSTLLLANMRKQEDRWLKNNTQILDAIYSILASI</sequence>
<evidence type="ECO:0000313" key="10">
    <source>
        <dbReference type="Proteomes" id="UP000663865"/>
    </source>
</evidence>
<dbReference type="EMBL" id="CAJOBO010004713">
    <property type="protein sequence ID" value="CAF4528020.1"/>
    <property type="molecule type" value="Genomic_DNA"/>
</dbReference>
<protein>
    <submittedName>
        <fullName evidence="4">Uncharacterized protein</fullName>
    </submittedName>
</protein>
<gene>
    <name evidence="3" type="ORF">FME351_LOCUS11063</name>
    <name evidence="5" type="ORF">GRG538_LOCUS25580</name>
    <name evidence="7" type="ORF">HFQ381_LOCUS29546</name>
    <name evidence="4" type="ORF">KIK155_LOCUS22673</name>
    <name evidence="1" type="ORF">LUA448_LOCUS16038</name>
    <name evidence="9" type="ORF">QYT958_LOCUS21736</name>
    <name evidence="2" type="ORF">TIS948_LOCUS27880</name>
    <name evidence="8" type="ORF">TSG867_LOCUS29891</name>
    <name evidence="6" type="ORF">UJA718_LOCUS23287</name>
</gene>
<evidence type="ECO:0000313" key="8">
    <source>
        <dbReference type="EMBL" id="CAF4636022.1"/>
    </source>
</evidence>
<dbReference type="Proteomes" id="UP000663869">
    <property type="component" value="Unassembled WGS sequence"/>
</dbReference>
<evidence type="ECO:0000313" key="1">
    <source>
        <dbReference type="EMBL" id="CAF3384091.1"/>
    </source>
</evidence>
<reference evidence="4" key="1">
    <citation type="submission" date="2021-02" db="EMBL/GenBank/DDBJ databases">
        <authorList>
            <person name="Nowell W R."/>
        </authorList>
    </citation>
    <scope>NUCLEOTIDE SEQUENCE</scope>
</reference>
<dbReference type="Proteomes" id="UP000663865">
    <property type="component" value="Unassembled WGS sequence"/>
</dbReference>
<dbReference type="Proteomes" id="UP000663848">
    <property type="component" value="Unassembled WGS sequence"/>
</dbReference>
<dbReference type="EMBL" id="CAJOBR010004023">
    <property type="protein sequence ID" value="CAF4763089.1"/>
    <property type="molecule type" value="Genomic_DNA"/>
</dbReference>
<dbReference type="Proteomes" id="UP000663851">
    <property type="component" value="Unassembled WGS sequence"/>
</dbReference>
<evidence type="ECO:0000313" key="5">
    <source>
        <dbReference type="EMBL" id="CAF3658093.1"/>
    </source>
</evidence>
<evidence type="ECO:0000313" key="2">
    <source>
        <dbReference type="EMBL" id="CAF3403019.1"/>
    </source>
</evidence>
<dbReference type="EMBL" id="CAJOBQ010004434">
    <property type="protein sequence ID" value="CAF4636022.1"/>
    <property type="molecule type" value="Genomic_DNA"/>
</dbReference>
<proteinExistence type="predicted"/>
<evidence type="ECO:0000313" key="6">
    <source>
        <dbReference type="EMBL" id="CAF4458125.1"/>
    </source>
</evidence>
<dbReference type="Proteomes" id="UP000663872">
    <property type="component" value="Unassembled WGS sequence"/>
</dbReference>
<comment type="caution">
    <text evidence="4">The sequence shown here is derived from an EMBL/GenBank/DDBJ whole genome shotgun (WGS) entry which is preliminary data.</text>
</comment>
<dbReference type="Proteomes" id="UP000663833">
    <property type="component" value="Unassembled WGS sequence"/>
</dbReference>
<dbReference type="EMBL" id="CAJNYD010001971">
    <property type="protein sequence ID" value="CAF3384091.1"/>
    <property type="molecule type" value="Genomic_DNA"/>
</dbReference>
<dbReference type="EMBL" id="CAJNYT010004363">
    <property type="protein sequence ID" value="CAF3658093.1"/>
    <property type="molecule type" value="Genomic_DNA"/>
</dbReference>
<evidence type="ECO:0000313" key="9">
    <source>
        <dbReference type="EMBL" id="CAF4763089.1"/>
    </source>
</evidence>